<sequence length="94" mass="10418">MTPRDERRYPKLLLRVPQVPDDAWLSQPEAARQLGIVLIRIGVLIACGHLAPAADSAGRAGVTITSVQAENAWRDSATRRAKALRLLKDTIRFF</sequence>
<evidence type="ECO:0000313" key="1">
    <source>
        <dbReference type="EMBL" id="WLQ59210.1"/>
    </source>
</evidence>
<keyword evidence="1" id="KW-0238">DNA-binding</keyword>
<dbReference type="Proteomes" id="UP001235744">
    <property type="component" value="Chromosome"/>
</dbReference>
<evidence type="ECO:0000313" key="2">
    <source>
        <dbReference type="Proteomes" id="UP001235744"/>
    </source>
</evidence>
<keyword evidence="2" id="KW-1185">Reference proteome</keyword>
<accession>A0ABY9IUT1</accession>
<organism evidence="1 2">
    <name type="scientific">Streptomyces poriferorum</name>
    <dbReference type="NCBI Taxonomy" id="2798799"/>
    <lineage>
        <taxon>Bacteria</taxon>
        <taxon>Bacillati</taxon>
        <taxon>Actinomycetota</taxon>
        <taxon>Actinomycetes</taxon>
        <taxon>Kitasatosporales</taxon>
        <taxon>Streptomycetaceae</taxon>
        <taxon>Streptomyces</taxon>
    </lineage>
</organism>
<dbReference type="EMBL" id="CP120988">
    <property type="protein sequence ID" value="WLQ59210.1"/>
    <property type="molecule type" value="Genomic_DNA"/>
</dbReference>
<gene>
    <name evidence="1" type="ORF">P8A19_28975</name>
</gene>
<dbReference type="GO" id="GO:0003677">
    <property type="term" value="F:DNA binding"/>
    <property type="evidence" value="ECO:0007669"/>
    <property type="project" value="UniProtKB-KW"/>
</dbReference>
<protein>
    <submittedName>
        <fullName evidence="1">DNA-binding protein</fullName>
    </submittedName>
</protein>
<dbReference type="RefSeq" id="WP_306069964.1">
    <property type="nucleotide sequence ID" value="NZ_CP120988.1"/>
</dbReference>
<reference evidence="1 2" key="1">
    <citation type="submission" date="2023-03" db="EMBL/GenBank/DDBJ databases">
        <title>Isolation and description of six Streptomyces strains from soil environments, able to metabolize different microbial glucans.</title>
        <authorList>
            <person name="Widen T."/>
            <person name="Larsbrink J."/>
        </authorList>
    </citation>
    <scope>NUCLEOTIDE SEQUENCE [LARGE SCALE GENOMIC DNA]</scope>
    <source>
        <strain evidence="1 2">Alt2</strain>
    </source>
</reference>
<name>A0ABY9IUT1_9ACTN</name>
<proteinExistence type="predicted"/>